<name>A0A0L6CXC7_9RHOB</name>
<protein>
    <recommendedName>
        <fullName evidence="4">DUF2946 domain-containing protein</fullName>
    </recommendedName>
</protein>
<dbReference type="AlphaFoldDB" id="A0A0L6CXC7"/>
<evidence type="ECO:0008006" key="4">
    <source>
        <dbReference type="Google" id="ProtNLM"/>
    </source>
</evidence>
<keyword evidence="3" id="KW-1185">Reference proteome</keyword>
<dbReference type="Pfam" id="PF11162">
    <property type="entry name" value="DUF2946"/>
    <property type="match status" value="1"/>
</dbReference>
<dbReference type="PATRIC" id="fig|74031.6.peg.1126"/>
<reference evidence="3" key="1">
    <citation type="submission" date="2015-07" db="EMBL/GenBank/DDBJ databases">
        <title>Draft Genome Sequence of Roseovarius tolerans EL-164, a producer of N-Acylated Alanine Methyl Esters (NAMEs).</title>
        <authorList>
            <person name="Voget S."/>
            <person name="Bruns H."/>
            <person name="Wagner-Doebler I."/>
            <person name="Schulz S."/>
            <person name="Daniel R."/>
        </authorList>
    </citation>
    <scope>NUCLEOTIDE SEQUENCE [LARGE SCALE GENOMIC DNA]</scope>
    <source>
        <strain evidence="3">EL-164</strain>
    </source>
</reference>
<evidence type="ECO:0000313" key="3">
    <source>
        <dbReference type="Proteomes" id="UP000037046"/>
    </source>
</evidence>
<organism evidence="2 3">
    <name type="scientific">Roseovarius tolerans</name>
    <dbReference type="NCBI Taxonomy" id="74031"/>
    <lineage>
        <taxon>Bacteria</taxon>
        <taxon>Pseudomonadati</taxon>
        <taxon>Pseudomonadota</taxon>
        <taxon>Alphaproteobacteria</taxon>
        <taxon>Rhodobacterales</taxon>
        <taxon>Roseobacteraceae</taxon>
        <taxon>Roseovarius</taxon>
    </lineage>
</organism>
<feature type="signal peptide" evidence="1">
    <location>
        <begin position="1"/>
        <end position="23"/>
    </location>
</feature>
<proteinExistence type="predicted"/>
<accession>A0A0L6CXC7</accession>
<dbReference type="EMBL" id="LGVV01000009">
    <property type="protein sequence ID" value="KNX42401.1"/>
    <property type="molecule type" value="Genomic_DNA"/>
</dbReference>
<sequence length="130" mass="13676">MTRVSFGLCSRLILVVALSVAMAAVGFAHRDLTGETGRSVNPDYLAYLAAGSSADDLCAHDAHDGSADHDSAATGCEACRLVASVLLPGQAALPEPWSAPRETRIKHAPTWRLARAFAHARPNPRAPPHA</sequence>
<comment type="caution">
    <text evidence="2">The sequence shown here is derived from an EMBL/GenBank/DDBJ whole genome shotgun (WGS) entry which is preliminary data.</text>
</comment>
<dbReference type="STRING" id="74031.SAMN04488077_11672"/>
<dbReference type="Proteomes" id="UP000037046">
    <property type="component" value="Unassembled WGS sequence"/>
</dbReference>
<keyword evidence="1" id="KW-0732">Signal</keyword>
<gene>
    <name evidence="2" type="ORF">ROTO_11000</name>
</gene>
<evidence type="ECO:0000256" key="1">
    <source>
        <dbReference type="SAM" id="SignalP"/>
    </source>
</evidence>
<dbReference type="InterPro" id="IPR021333">
    <property type="entry name" value="DUF2946"/>
</dbReference>
<evidence type="ECO:0000313" key="2">
    <source>
        <dbReference type="EMBL" id="KNX42401.1"/>
    </source>
</evidence>
<feature type="chain" id="PRO_5005563355" description="DUF2946 domain-containing protein" evidence="1">
    <location>
        <begin position="24"/>
        <end position="130"/>
    </location>
</feature>